<keyword evidence="7 15" id="KW-0418">Kinase</keyword>
<evidence type="ECO:0000256" key="7">
    <source>
        <dbReference type="ARBA" id="ARBA00022777"/>
    </source>
</evidence>
<organism evidence="15 16">
    <name type="scientific">Glycine soja</name>
    <name type="common">Wild soybean</name>
    <dbReference type="NCBI Taxonomy" id="3848"/>
    <lineage>
        <taxon>Eukaryota</taxon>
        <taxon>Viridiplantae</taxon>
        <taxon>Streptophyta</taxon>
        <taxon>Embryophyta</taxon>
        <taxon>Tracheophyta</taxon>
        <taxon>Spermatophyta</taxon>
        <taxon>Magnoliopsida</taxon>
        <taxon>eudicotyledons</taxon>
        <taxon>Gunneridae</taxon>
        <taxon>Pentapetalae</taxon>
        <taxon>rosids</taxon>
        <taxon>fabids</taxon>
        <taxon>Fabales</taxon>
        <taxon>Fabaceae</taxon>
        <taxon>Papilionoideae</taxon>
        <taxon>50 kb inversion clade</taxon>
        <taxon>NPAAA clade</taxon>
        <taxon>indigoferoid/millettioid clade</taxon>
        <taxon>Phaseoleae</taxon>
        <taxon>Glycine</taxon>
        <taxon>Glycine subgen. Soja</taxon>
    </lineage>
</organism>
<dbReference type="FunFam" id="2.60.120.430:FF:000007">
    <property type="entry name" value="FERONIA receptor-like kinase"/>
    <property type="match status" value="1"/>
</dbReference>
<dbReference type="GO" id="GO:0016020">
    <property type="term" value="C:membrane"/>
    <property type="evidence" value="ECO:0007669"/>
    <property type="project" value="UniProtKB-SubCell"/>
</dbReference>
<keyword evidence="16" id="KW-1185">Reference proteome</keyword>
<sequence>MFELLPFEAHKFIDQRQYPTEASGKVYKGYLQHHDGSDYTAAVKRFNQLEYGKSSLIKLNCSASFITLIGEVEVELEHALLLNLRCNRIPVEEIRQPIIGSKVRYSSGMKWQSTSMCLAQSSFGYSSTQLHARTLIATKPISQSKQAHTPFLETSMLPSTADANDNTNGIMIRVLSYKCELISMDTTGTHIASGAIFFLLLLCLSSLSIADVIYSPVELFSINCGSNSSLSTRDGRNWTADIKFLSENKDSVAAPALTPSTLEGPYTDARFSHSQFTYSFSVSTGPKFLRLFFYSTSYQNFHRSKAYFSVKAGPYTLLQYFNASLNADADDDPDNFLFREYCINLRDGERLNISFIPSTEDSYAFINGIEIVSMPPFLYYTNPDDDITGWPQPVGLNTNPFPIENNYAMETKYRLRVGDQQIPASQDTGMLRSWDVDNKYVTTQSVLSLDIDSGIKLRFTKTPNYTAPDTVYRSLRNMGSNGTVNMGFNLTWQLPVDSGFTYLLRLHFCQLDPRIENPGDLSFFIFVQDQLVEDWADVLGWSDKQKGVPVVRQYAVVIPGNQQERLNLSLKMHPNPQSLAKDAQINAIELFKINDPTGNLAGPNPDPPLPQSPKRVPLESSNKKSHGTTMRTLAAIAGSVSGVLLLSFIAILIKRRKNVTVNESSN</sequence>
<keyword evidence="8" id="KW-0067">ATP-binding</keyword>
<dbReference type="GO" id="GO:0004714">
    <property type="term" value="F:transmembrane receptor protein tyrosine kinase activity"/>
    <property type="evidence" value="ECO:0007669"/>
    <property type="project" value="InterPro"/>
</dbReference>
<keyword evidence="9 13" id="KW-1133">Transmembrane helix</keyword>
<name>A0A445FYB6_GLYSO</name>
<dbReference type="PANTHER" id="PTHR34590:SF15">
    <property type="entry name" value="PROTEIN KINASE DOMAIN-CONTAINING PROTEIN"/>
    <property type="match status" value="1"/>
</dbReference>
<comment type="caution">
    <text evidence="15">The sequence shown here is derived from an EMBL/GenBank/DDBJ whole genome shotgun (WGS) entry which is preliminary data.</text>
</comment>
<keyword evidence="6" id="KW-0547">Nucleotide-binding</keyword>
<evidence type="ECO:0000256" key="9">
    <source>
        <dbReference type="ARBA" id="ARBA00022989"/>
    </source>
</evidence>
<evidence type="ECO:0000256" key="11">
    <source>
        <dbReference type="ARBA" id="ARBA00023180"/>
    </source>
</evidence>
<dbReference type="GO" id="GO:0005524">
    <property type="term" value="F:ATP binding"/>
    <property type="evidence" value="ECO:0007669"/>
    <property type="project" value="UniProtKB-KW"/>
</dbReference>
<keyword evidence="2" id="KW-0723">Serine/threonine-protein kinase</keyword>
<dbReference type="AlphaFoldDB" id="A0A445FYB6"/>
<evidence type="ECO:0000256" key="3">
    <source>
        <dbReference type="ARBA" id="ARBA00022679"/>
    </source>
</evidence>
<gene>
    <name evidence="15" type="ORF">D0Y65_049721</name>
</gene>
<evidence type="ECO:0000256" key="10">
    <source>
        <dbReference type="ARBA" id="ARBA00023136"/>
    </source>
</evidence>
<dbReference type="InterPro" id="IPR045272">
    <property type="entry name" value="ANXUR1/2-like"/>
</dbReference>
<keyword evidence="10 13" id="KW-0472">Membrane</keyword>
<evidence type="ECO:0000259" key="14">
    <source>
        <dbReference type="Pfam" id="PF12819"/>
    </source>
</evidence>
<proteinExistence type="predicted"/>
<dbReference type="GO" id="GO:0004674">
    <property type="term" value="F:protein serine/threonine kinase activity"/>
    <property type="evidence" value="ECO:0007669"/>
    <property type="project" value="UniProtKB-KW"/>
</dbReference>
<protein>
    <submittedName>
        <fullName evidence="15">Receptor-like protein kinase FERONIA</fullName>
    </submittedName>
</protein>
<keyword evidence="3" id="KW-0808">Transferase</keyword>
<evidence type="ECO:0000256" key="13">
    <source>
        <dbReference type="SAM" id="Phobius"/>
    </source>
</evidence>
<feature type="region of interest" description="Disordered" evidence="12">
    <location>
        <begin position="596"/>
        <end position="626"/>
    </location>
</feature>
<feature type="domain" description="Malectin-like" evidence="14">
    <location>
        <begin position="222"/>
        <end position="593"/>
    </location>
</feature>
<evidence type="ECO:0000256" key="8">
    <source>
        <dbReference type="ARBA" id="ARBA00022840"/>
    </source>
</evidence>
<keyword evidence="15" id="KW-0675">Receptor</keyword>
<dbReference type="PANTHER" id="PTHR34590">
    <property type="entry name" value="OS03G0124300 PROTEIN-RELATED"/>
    <property type="match status" value="1"/>
</dbReference>
<comment type="subcellular location">
    <subcellularLocation>
        <location evidence="1">Membrane</location>
        <topology evidence="1">Single-pass type I membrane protein</topology>
    </subcellularLocation>
</comment>
<dbReference type="Proteomes" id="UP000289340">
    <property type="component" value="Chromosome 18"/>
</dbReference>
<evidence type="ECO:0000256" key="6">
    <source>
        <dbReference type="ARBA" id="ARBA00022741"/>
    </source>
</evidence>
<evidence type="ECO:0000313" key="15">
    <source>
        <dbReference type="EMBL" id="RZB53909.1"/>
    </source>
</evidence>
<dbReference type="InterPro" id="IPR024788">
    <property type="entry name" value="Malectin-like_Carb-bd_dom"/>
</dbReference>
<dbReference type="Pfam" id="PF12819">
    <property type="entry name" value="Malectin_like"/>
    <property type="match status" value="1"/>
</dbReference>
<evidence type="ECO:0000256" key="1">
    <source>
        <dbReference type="ARBA" id="ARBA00004479"/>
    </source>
</evidence>
<evidence type="ECO:0000256" key="4">
    <source>
        <dbReference type="ARBA" id="ARBA00022692"/>
    </source>
</evidence>
<evidence type="ECO:0000256" key="5">
    <source>
        <dbReference type="ARBA" id="ARBA00022729"/>
    </source>
</evidence>
<evidence type="ECO:0000256" key="2">
    <source>
        <dbReference type="ARBA" id="ARBA00022527"/>
    </source>
</evidence>
<evidence type="ECO:0000256" key="12">
    <source>
        <dbReference type="SAM" id="MobiDB-lite"/>
    </source>
</evidence>
<evidence type="ECO:0000313" key="16">
    <source>
        <dbReference type="Proteomes" id="UP000289340"/>
    </source>
</evidence>
<feature type="transmembrane region" description="Helical" evidence="13">
    <location>
        <begin position="633"/>
        <end position="653"/>
    </location>
</feature>
<reference evidence="15 16" key="1">
    <citation type="submission" date="2018-09" db="EMBL/GenBank/DDBJ databases">
        <title>A high-quality reference genome of wild soybean provides a powerful tool to mine soybean genomes.</title>
        <authorList>
            <person name="Xie M."/>
            <person name="Chung C.Y.L."/>
            <person name="Li M.-W."/>
            <person name="Wong F.-L."/>
            <person name="Chan T.-F."/>
            <person name="Lam H.-M."/>
        </authorList>
    </citation>
    <scope>NUCLEOTIDE SEQUENCE [LARGE SCALE GENOMIC DNA]</scope>
    <source>
        <strain evidence="16">cv. W05</strain>
        <tissue evidence="15">Hypocotyl of etiolated seedlings</tissue>
    </source>
</reference>
<accession>A0A445FYB6</accession>
<dbReference type="FunFam" id="2.60.120.430:FF:000003">
    <property type="entry name" value="FERONIA receptor-like kinase"/>
    <property type="match status" value="1"/>
</dbReference>
<dbReference type="Gene3D" id="2.60.120.430">
    <property type="entry name" value="Galactose-binding lectin"/>
    <property type="match status" value="2"/>
</dbReference>
<keyword evidence="4 13" id="KW-0812">Transmembrane</keyword>
<keyword evidence="11" id="KW-0325">Glycoprotein</keyword>
<dbReference type="EMBL" id="QZWG01000018">
    <property type="protein sequence ID" value="RZB53909.1"/>
    <property type="molecule type" value="Genomic_DNA"/>
</dbReference>
<keyword evidence="5" id="KW-0732">Signal</keyword>